<reference evidence="2" key="2">
    <citation type="journal article" date="2019" name="Mol. Plant Microbe Interact.">
        <title>Genome sequence resources for four phytopathogenic fungi from the Colletotrichum orbiculare species complex.</title>
        <authorList>
            <person name="Gan P."/>
            <person name="Tsushima A."/>
            <person name="Narusaka M."/>
            <person name="Narusaka Y."/>
            <person name="Takano Y."/>
            <person name="Kubo Y."/>
            <person name="Shirasu K."/>
        </authorList>
    </citation>
    <scope>GENOME REANNOTATION</scope>
    <source>
        <strain evidence="2">104-T / ATCC 96160 / CBS 514.97 / LARS 414 / MAFF 240422</strain>
    </source>
</reference>
<accession>A0A484FM41</accession>
<proteinExistence type="predicted"/>
<keyword evidence="2" id="KW-1185">Reference proteome</keyword>
<comment type="caution">
    <text evidence="1">The sequence shown here is derived from an EMBL/GenBank/DDBJ whole genome shotgun (WGS) entry which is preliminary data.</text>
</comment>
<organism evidence="1 2">
    <name type="scientific">Colletotrichum orbiculare (strain 104-T / ATCC 96160 / CBS 514.97 / LARS 414 / MAFF 240422)</name>
    <name type="common">Cucumber anthracnose fungus</name>
    <name type="synonym">Colletotrichum lagenarium</name>
    <dbReference type="NCBI Taxonomy" id="1213857"/>
    <lineage>
        <taxon>Eukaryota</taxon>
        <taxon>Fungi</taxon>
        <taxon>Dikarya</taxon>
        <taxon>Ascomycota</taxon>
        <taxon>Pezizomycotina</taxon>
        <taxon>Sordariomycetes</taxon>
        <taxon>Hypocreomycetidae</taxon>
        <taxon>Glomerellales</taxon>
        <taxon>Glomerellaceae</taxon>
        <taxon>Colletotrichum</taxon>
        <taxon>Colletotrichum orbiculare species complex</taxon>
    </lineage>
</organism>
<dbReference type="AlphaFoldDB" id="A0A484FM41"/>
<evidence type="ECO:0000313" key="1">
    <source>
        <dbReference type="EMBL" id="TDZ19033.1"/>
    </source>
</evidence>
<sequence>MQQLNTTPYCKDSSELVLFPNAFVFRGCSVRKAAVILNLVYSFCFSRLSCAHITYYLYAPLSTGQYQIETAQT</sequence>
<protein>
    <submittedName>
        <fullName evidence="1">Uncharacterized protein</fullName>
    </submittedName>
</protein>
<name>A0A484FM41_COLOR</name>
<dbReference type="Proteomes" id="UP000014480">
    <property type="component" value="Unassembled WGS sequence"/>
</dbReference>
<reference evidence="2" key="1">
    <citation type="journal article" date="2013" name="New Phytol.">
        <title>Comparative genomic and transcriptomic analyses reveal the hemibiotrophic stage shift of Colletotrichum fungi.</title>
        <authorList>
            <person name="Gan P."/>
            <person name="Ikeda K."/>
            <person name="Irieda H."/>
            <person name="Narusaka M."/>
            <person name="O'Connell R.J."/>
            <person name="Narusaka Y."/>
            <person name="Takano Y."/>
            <person name="Kubo Y."/>
            <person name="Shirasu K."/>
        </authorList>
    </citation>
    <scope>NUCLEOTIDE SEQUENCE [LARGE SCALE GENOMIC DNA]</scope>
    <source>
        <strain evidence="2">104-T / ATCC 96160 / CBS 514.97 / LARS 414 / MAFF 240422</strain>
    </source>
</reference>
<evidence type="ECO:0000313" key="2">
    <source>
        <dbReference type="Proteomes" id="UP000014480"/>
    </source>
</evidence>
<dbReference type="EMBL" id="AMCV02000022">
    <property type="protein sequence ID" value="TDZ19033.1"/>
    <property type="molecule type" value="Genomic_DNA"/>
</dbReference>
<gene>
    <name evidence="1" type="ORF">Cob_v008286</name>
</gene>